<reference evidence="1 2" key="1">
    <citation type="submission" date="2019-01" db="EMBL/GenBank/DDBJ databases">
        <title>Draft genome assembly of Photorhabdus luminescens subsp. sonorensis Caborca.</title>
        <authorList>
            <person name="Duong D.A."/>
            <person name="Espinosa-Artiles P."/>
            <person name="Orozco R.A."/>
            <person name="Molnar I."/>
            <person name="Stock P."/>
        </authorList>
    </citation>
    <scope>NUCLEOTIDE SEQUENCE [LARGE SCALE GENOMIC DNA]</scope>
    <source>
        <strain evidence="1 2">Caborca</strain>
    </source>
</reference>
<dbReference type="EMBL" id="SBIJ01000002">
    <property type="protein sequence ID" value="TNH45075.1"/>
    <property type="molecule type" value="Genomic_DNA"/>
</dbReference>
<gene>
    <name evidence="1" type="ORF">EP164_02880</name>
</gene>
<dbReference type="InterPro" id="IPR028897">
    <property type="entry name" value="Tox-HDC_dom"/>
</dbReference>
<dbReference type="AlphaFoldDB" id="A0A5C4RMR1"/>
<protein>
    <submittedName>
        <fullName evidence="1">Uncharacterized protein</fullName>
    </submittedName>
</protein>
<organism evidence="1 2">
    <name type="scientific">Photorhabdus luminescens subsp. sonorensis</name>
    <dbReference type="NCBI Taxonomy" id="1173677"/>
    <lineage>
        <taxon>Bacteria</taxon>
        <taxon>Pseudomonadati</taxon>
        <taxon>Pseudomonadota</taxon>
        <taxon>Gammaproteobacteria</taxon>
        <taxon>Enterobacterales</taxon>
        <taxon>Morganellaceae</taxon>
        <taxon>Photorhabdus</taxon>
    </lineage>
</organism>
<evidence type="ECO:0000313" key="1">
    <source>
        <dbReference type="EMBL" id="TNH45075.1"/>
    </source>
</evidence>
<name>A0A5C4RMR1_PHOLU</name>
<proteinExistence type="predicted"/>
<dbReference type="Proteomes" id="UP000307592">
    <property type="component" value="Unassembled WGS sequence"/>
</dbReference>
<dbReference type="Pfam" id="PF15656">
    <property type="entry name" value="Tox-HDC"/>
    <property type="match status" value="1"/>
</dbReference>
<sequence length="40" mass="4526">MQSYINSPDYNLILGYCFGRNDQALRFDTGAGPVTSYTYI</sequence>
<evidence type="ECO:0000313" key="2">
    <source>
        <dbReference type="Proteomes" id="UP000307592"/>
    </source>
</evidence>
<comment type="caution">
    <text evidence="1">The sequence shown here is derived from an EMBL/GenBank/DDBJ whole genome shotgun (WGS) entry which is preliminary data.</text>
</comment>
<accession>A0A5C4RMR1</accession>